<reference evidence="1" key="1">
    <citation type="submission" date="2020-04" db="EMBL/GenBank/DDBJ databases">
        <authorList>
            <person name="Alioto T."/>
            <person name="Alioto T."/>
            <person name="Gomez Garrido J."/>
        </authorList>
    </citation>
    <scope>NUCLEOTIDE SEQUENCE</scope>
    <source>
        <strain evidence="1">A484AB</strain>
    </source>
</reference>
<dbReference type="InterPro" id="IPR050951">
    <property type="entry name" value="Retrovirus_Pol_polyprotein"/>
</dbReference>
<proteinExistence type="predicted"/>
<dbReference type="Proteomes" id="UP001152795">
    <property type="component" value="Unassembled WGS sequence"/>
</dbReference>
<comment type="caution">
    <text evidence="1">The sequence shown here is derived from an EMBL/GenBank/DDBJ whole genome shotgun (WGS) entry which is preliminary data.</text>
</comment>
<organism evidence="1 2">
    <name type="scientific">Paramuricea clavata</name>
    <name type="common">Red gorgonian</name>
    <name type="synonym">Violescent sea-whip</name>
    <dbReference type="NCBI Taxonomy" id="317549"/>
    <lineage>
        <taxon>Eukaryota</taxon>
        <taxon>Metazoa</taxon>
        <taxon>Cnidaria</taxon>
        <taxon>Anthozoa</taxon>
        <taxon>Octocorallia</taxon>
        <taxon>Malacalcyonacea</taxon>
        <taxon>Plexauridae</taxon>
        <taxon>Paramuricea</taxon>
    </lineage>
</organism>
<dbReference type="InterPro" id="IPR043502">
    <property type="entry name" value="DNA/RNA_pol_sf"/>
</dbReference>
<keyword evidence="2" id="KW-1185">Reference proteome</keyword>
<dbReference type="Gene3D" id="2.40.70.10">
    <property type="entry name" value="Acid Proteases"/>
    <property type="match status" value="1"/>
</dbReference>
<dbReference type="CDD" id="cd00303">
    <property type="entry name" value="retropepsin_like"/>
    <property type="match status" value="1"/>
</dbReference>
<dbReference type="EMBL" id="CACRXK020003498">
    <property type="protein sequence ID" value="CAB3999029.1"/>
    <property type="molecule type" value="Genomic_DNA"/>
</dbReference>
<dbReference type="Gene3D" id="3.10.10.10">
    <property type="entry name" value="HIV Type 1 Reverse Transcriptase, subunit A, domain 1"/>
    <property type="match status" value="1"/>
</dbReference>
<dbReference type="SUPFAM" id="SSF50630">
    <property type="entry name" value="Acid proteases"/>
    <property type="match status" value="1"/>
</dbReference>
<accession>A0A7D9I5M4</accession>
<evidence type="ECO:0000313" key="1">
    <source>
        <dbReference type="EMBL" id="CAB3999029.1"/>
    </source>
</evidence>
<name>A0A7D9I5M4_PARCT</name>
<protein>
    <submittedName>
        <fullName evidence="1">Uncharacterized protein</fullName>
    </submittedName>
</protein>
<gene>
    <name evidence="1" type="ORF">PACLA_8A068733</name>
</gene>
<evidence type="ECO:0000313" key="2">
    <source>
        <dbReference type="Proteomes" id="UP001152795"/>
    </source>
</evidence>
<dbReference type="PANTHER" id="PTHR37984:SF11">
    <property type="entry name" value="INTEGRASE CATALYTIC DOMAIN-CONTAINING PROTEIN"/>
    <property type="match status" value="1"/>
</dbReference>
<dbReference type="PANTHER" id="PTHR37984">
    <property type="entry name" value="PROTEIN CBG26694"/>
    <property type="match status" value="1"/>
</dbReference>
<dbReference type="InterPro" id="IPR021109">
    <property type="entry name" value="Peptidase_aspartic_dom_sf"/>
</dbReference>
<dbReference type="AlphaFoldDB" id="A0A7D9I5M4"/>
<dbReference type="SUPFAM" id="SSF56672">
    <property type="entry name" value="DNA/RNA polymerases"/>
    <property type="match status" value="1"/>
</dbReference>
<dbReference type="OrthoDB" id="6772952at2759"/>
<sequence>MEFCKNSRFVVSLSEDKNDATDRVAAIKKEAMATCVLKKWAGLMQIHALASVLGCKIYSIYPNVCRGICPLFHQNDSLYIMWTRDSNFDNRAGSMFQPNHFVPLVRLLNPIYDINGTHDFPPMTPSLPKLGTGYLVENREYDPAEVAQRFDIFSKVNTQEVNKHVKRDVSDLLETAVRFADTKKDRDLIKGLFARTTSVKHTAKMLNVKNPSSVRNAEHQLNYKLHEFECLERTSQTVRNDLTNEQQRRLSKRVIASKKQKVFKLRSETLPQMATSLPEFSSFDAENGENIEIRWQRWFMRFENLLIALDIKDKKRKRALLLYYIGESTLNIFQTLPETGTEDDYDEACQALNEHFKPRKNTSFEIFKFRKTNQLVDETLDQYHVRLVQKAKYSEFSNLDTEIKAQIELGTNSKQLRRYAFRKPKLTLAELLDYGRTLETVEEDARGIEKNMNETPMKDIHAVRRNPAATTPKKICFFCGLSWPHVNLDSVKVSFLRNPMNEDPQVKQIDEQGTNSSSDEYAYTIEKQTPDTNKVVLTSITTSPTGGTVNEVNSDCRKRNFYTHIKINDITIRVNIDSGASVNIIDNTSFEKLTRQNNIHLMKSKIKLFAFATNTPLDIKGYFEASVESGTKITTAQFYVINTDAGCLISGNTAIDLGLLKLNKIAFVTSRPETHQPKKNAPTNSKSRPKRLRTLFSKYDHLFQGIGKVPDYKVHLHIDKTVQPTIQKARRIPFTMRTKLSEELRRLELLDIIESVTGPTSWVSPIVCFPKPNNPDQIRLCVDMR</sequence>